<organism evidence="2 3">
    <name type="scientific">Pyrodictium abyssi</name>
    <dbReference type="NCBI Taxonomy" id="54256"/>
    <lineage>
        <taxon>Archaea</taxon>
        <taxon>Thermoproteota</taxon>
        <taxon>Thermoprotei</taxon>
        <taxon>Desulfurococcales</taxon>
        <taxon>Pyrodictiaceae</taxon>
        <taxon>Pyrodictium</taxon>
    </lineage>
</organism>
<dbReference type="InterPro" id="IPR007159">
    <property type="entry name" value="SpoVT-AbrB_dom"/>
</dbReference>
<keyword evidence="3" id="KW-1185">Reference proteome</keyword>
<evidence type="ECO:0000259" key="1">
    <source>
        <dbReference type="Pfam" id="PF04014"/>
    </source>
</evidence>
<reference evidence="2 3" key="1">
    <citation type="submission" date="2023-09" db="EMBL/GenBank/DDBJ databases">
        <title>Pyrofollis japonicus gen. nov. sp. nov., a novel member of the family Pyrodictiaceae isolated from the Iheya North hydrothermal field.</title>
        <authorList>
            <person name="Miyazaki U."/>
            <person name="Sanari M."/>
            <person name="Tame A."/>
            <person name="Kitajima M."/>
            <person name="Okamoto A."/>
            <person name="Sawayama S."/>
            <person name="Miyazaki J."/>
            <person name="Takai K."/>
            <person name="Nakagawa S."/>
        </authorList>
    </citation>
    <scope>NUCLEOTIDE SEQUENCE [LARGE SCALE GENOMIC DNA]</scope>
    <source>
        <strain evidence="2 3">AV2</strain>
    </source>
</reference>
<name>A0ABN6ZUJ9_9CREN</name>
<evidence type="ECO:0000313" key="3">
    <source>
        <dbReference type="Proteomes" id="UP001341135"/>
    </source>
</evidence>
<proteinExistence type="predicted"/>
<dbReference type="SUPFAM" id="SSF89447">
    <property type="entry name" value="AbrB/MazE/MraZ-like"/>
    <property type="match status" value="1"/>
</dbReference>
<dbReference type="RefSeq" id="WP_338250034.1">
    <property type="nucleotide sequence ID" value="NZ_AP028907.1"/>
</dbReference>
<dbReference type="InterPro" id="IPR037914">
    <property type="entry name" value="SpoVT-AbrB_sf"/>
</dbReference>
<gene>
    <name evidence="2" type="ORF">PABY_21470</name>
</gene>
<evidence type="ECO:0000313" key="2">
    <source>
        <dbReference type="EMBL" id="BES82580.1"/>
    </source>
</evidence>
<dbReference type="EMBL" id="AP028907">
    <property type="protein sequence ID" value="BES82580.1"/>
    <property type="molecule type" value="Genomic_DNA"/>
</dbReference>
<feature type="domain" description="SpoVT-AbrB" evidence="1">
    <location>
        <begin position="21"/>
        <end position="60"/>
    </location>
</feature>
<dbReference type="Gene3D" id="2.10.260.10">
    <property type="match status" value="1"/>
</dbReference>
<sequence length="62" mass="6744">MPTGNRVKVRRGRGGGGREYYFVTIPKPIAQALGLEPGRVLEVRVEARGGKQVLVLEPVDEA</sequence>
<dbReference type="Pfam" id="PF04014">
    <property type="entry name" value="MazE_antitoxin"/>
    <property type="match status" value="1"/>
</dbReference>
<dbReference type="Proteomes" id="UP001341135">
    <property type="component" value="Chromosome"/>
</dbReference>
<dbReference type="GeneID" id="89290153"/>
<protein>
    <recommendedName>
        <fullName evidence="1">SpoVT-AbrB domain-containing protein</fullName>
    </recommendedName>
</protein>
<accession>A0ABN6ZUJ9</accession>